<evidence type="ECO:0000256" key="2">
    <source>
        <dbReference type="ARBA" id="ARBA00024035"/>
    </source>
</evidence>
<evidence type="ECO:0000313" key="6">
    <source>
        <dbReference type="Proteomes" id="UP000007844"/>
    </source>
</evidence>
<dbReference type="Proteomes" id="UP000007844">
    <property type="component" value="Chromosome"/>
</dbReference>
<sequence>MDQAVPVIVLLTDFGLGDPYVGQMKGVLANSAPRARVVDLSHGVEPYRVAQAAFFLRASAEYFPPGSIFVCVVDPGVGSERKMVLAQCGQSFFLAPDNGLLSLLLSTTKEDSRLFDVSPAVAPASATFHGRDLFTPLAARLAAGEKPEELGHKLDPAALVRGNWAEPRTEGGSIIASVLHADRFGNLVLNLSAASWSPRLPVGGQVRVQSGAGRSMGFGKPGPSRHAARVVTHYAELAPNELGILVGSQGYMELALNQASAAKSLGLGLEAEVTLELPAGSR</sequence>
<evidence type="ECO:0000259" key="4">
    <source>
        <dbReference type="Pfam" id="PF20257"/>
    </source>
</evidence>
<name>F3YX21_DESAF</name>
<keyword evidence="1" id="KW-0949">S-adenosyl-L-methionine</keyword>
<dbReference type="Gene3D" id="2.40.30.90">
    <property type="entry name" value="Bacterial fluorinating enzyme like"/>
    <property type="match status" value="1"/>
</dbReference>
<dbReference type="STRING" id="690850.Desaf_1066"/>
<evidence type="ECO:0000259" key="3">
    <source>
        <dbReference type="Pfam" id="PF01887"/>
    </source>
</evidence>
<dbReference type="SUPFAM" id="SSF102522">
    <property type="entry name" value="Bacterial fluorinating enzyme, N-terminal domain"/>
    <property type="match status" value="1"/>
</dbReference>
<proteinExistence type="inferred from homology"/>
<organism evidence="5 6">
    <name type="scientific">Desulfocurvibacter africanus subsp. africanus str. Walvis Bay</name>
    <dbReference type="NCBI Taxonomy" id="690850"/>
    <lineage>
        <taxon>Bacteria</taxon>
        <taxon>Pseudomonadati</taxon>
        <taxon>Thermodesulfobacteriota</taxon>
        <taxon>Desulfovibrionia</taxon>
        <taxon>Desulfovibrionales</taxon>
        <taxon>Desulfovibrionaceae</taxon>
        <taxon>Desulfocurvibacter</taxon>
    </lineage>
</organism>
<comment type="similarity">
    <text evidence="2">Belongs to the SAM hydrolase / SAM-dependent halogenase family.</text>
</comment>
<dbReference type="EMBL" id="CP003221">
    <property type="protein sequence ID" value="EGJ49409.1"/>
    <property type="molecule type" value="Genomic_DNA"/>
</dbReference>
<protein>
    <recommendedName>
        <fullName evidence="7">SAM-dependent chlorinase/fluorinase</fullName>
    </recommendedName>
</protein>
<dbReference type="PIRSF" id="PIRSF006779">
    <property type="entry name" value="UCP006779"/>
    <property type="match status" value="1"/>
</dbReference>
<dbReference type="InterPro" id="IPR046469">
    <property type="entry name" value="SAM_HAT_N"/>
</dbReference>
<evidence type="ECO:0008006" key="7">
    <source>
        <dbReference type="Google" id="ProtNLM"/>
    </source>
</evidence>
<feature type="domain" description="S-adenosyl-l-methionine hydroxide adenosyltransferase C-terminal" evidence="4">
    <location>
        <begin position="177"/>
        <end position="274"/>
    </location>
</feature>
<dbReference type="RefSeq" id="WP_014259222.1">
    <property type="nucleotide sequence ID" value="NC_016629.1"/>
</dbReference>
<keyword evidence="6" id="KW-1185">Reference proteome</keyword>
<accession>F3YX21</accession>
<dbReference type="InterPro" id="IPR023227">
    <property type="entry name" value="SAM_OH_AdoTrfase_C_sf"/>
</dbReference>
<dbReference type="Gene3D" id="3.40.50.10790">
    <property type="entry name" value="S-adenosyl-l-methionine hydroxide adenosyltransferase, N-terminal"/>
    <property type="match status" value="1"/>
</dbReference>
<dbReference type="InterPro" id="IPR002747">
    <property type="entry name" value="SAM_OH_AdoTrfase"/>
</dbReference>
<dbReference type="SUPFAM" id="SSF101852">
    <property type="entry name" value="Bacterial fluorinating enzyme, C-terminal domain"/>
    <property type="match status" value="1"/>
</dbReference>
<dbReference type="InterPro" id="IPR023228">
    <property type="entry name" value="SAM_OH_AdoTrfase_N_sf"/>
</dbReference>
<evidence type="ECO:0000256" key="1">
    <source>
        <dbReference type="ARBA" id="ARBA00022691"/>
    </source>
</evidence>
<feature type="domain" description="S-adenosyl-l-methionine hydroxide adenosyltransferase N-terminal" evidence="3">
    <location>
        <begin position="8"/>
        <end position="151"/>
    </location>
</feature>
<evidence type="ECO:0000313" key="5">
    <source>
        <dbReference type="EMBL" id="EGJ49409.1"/>
    </source>
</evidence>
<dbReference type="HOGENOM" id="CLU_059734_1_1_7"/>
<dbReference type="PANTHER" id="PTHR35092">
    <property type="entry name" value="CHLORINASE MJ1651"/>
    <property type="match status" value="1"/>
</dbReference>
<reference evidence="5 6" key="1">
    <citation type="journal article" date="2011" name="J. Bacteriol.">
        <title>Genome sequence of the mercury-methylating and pleomorphic Desulfovibrio africanus Strain Walvis Bay.</title>
        <authorList>
            <person name="Brown S.D."/>
            <person name="Wall J.D."/>
            <person name="Kucken A.M."/>
            <person name="Gilmour C.C."/>
            <person name="Podar M."/>
            <person name="Brandt C.C."/>
            <person name="Teshima H."/>
            <person name="Detter J.C."/>
            <person name="Han C.S."/>
            <person name="Land M.L."/>
            <person name="Lucas S."/>
            <person name="Han J."/>
            <person name="Pennacchio L."/>
            <person name="Nolan M."/>
            <person name="Pitluck S."/>
            <person name="Woyke T."/>
            <person name="Goodwin L."/>
            <person name="Palumbo A.V."/>
            <person name="Elias D.A."/>
        </authorList>
    </citation>
    <scope>NUCLEOTIDE SEQUENCE [LARGE SCALE GENOMIC DNA]</scope>
    <source>
        <strain evidence="5 6">Walvis Bay</strain>
    </source>
</reference>
<gene>
    <name evidence="5" type="ORF">Desaf_1066</name>
</gene>
<dbReference type="PANTHER" id="PTHR35092:SF1">
    <property type="entry name" value="CHLORINASE MJ1651"/>
    <property type="match status" value="1"/>
</dbReference>
<dbReference type="Pfam" id="PF20257">
    <property type="entry name" value="SAM_HAT_C"/>
    <property type="match status" value="1"/>
</dbReference>
<dbReference type="KEGG" id="daf:Desaf_1066"/>
<dbReference type="eggNOG" id="COG1912">
    <property type="taxonomic scope" value="Bacteria"/>
</dbReference>
<dbReference type="InterPro" id="IPR046470">
    <property type="entry name" value="SAM_HAT_C"/>
</dbReference>
<dbReference type="Pfam" id="PF01887">
    <property type="entry name" value="SAM_HAT_N"/>
    <property type="match status" value="1"/>
</dbReference>
<dbReference type="AlphaFoldDB" id="F3YX21"/>